<evidence type="ECO:0000313" key="2">
    <source>
        <dbReference type="EMBL" id="MPM47705.1"/>
    </source>
</evidence>
<feature type="domain" description="Transposase IS66 C-terminal" evidence="1">
    <location>
        <begin position="24"/>
        <end position="54"/>
    </location>
</feature>
<name>A0A645A3E6_9ZZZZ</name>
<evidence type="ECO:0000259" key="1">
    <source>
        <dbReference type="Pfam" id="PF13817"/>
    </source>
</evidence>
<dbReference type="Pfam" id="PF13817">
    <property type="entry name" value="DDE_Tnp_IS66_C"/>
    <property type="match status" value="1"/>
</dbReference>
<gene>
    <name evidence="2" type="ORF">SDC9_94419</name>
</gene>
<comment type="caution">
    <text evidence="2">The sequence shown here is derived from an EMBL/GenBank/DDBJ whole genome shotgun (WGS) entry which is preliminary data.</text>
</comment>
<organism evidence="2">
    <name type="scientific">bioreactor metagenome</name>
    <dbReference type="NCBI Taxonomy" id="1076179"/>
    <lineage>
        <taxon>unclassified sequences</taxon>
        <taxon>metagenomes</taxon>
        <taxon>ecological metagenomes</taxon>
    </lineage>
</organism>
<protein>
    <recommendedName>
        <fullName evidence="1">Transposase IS66 C-terminal domain-containing protein</fullName>
    </recommendedName>
</protein>
<dbReference type="AlphaFoldDB" id="A0A645A3E6"/>
<reference evidence="2" key="1">
    <citation type="submission" date="2019-08" db="EMBL/GenBank/DDBJ databases">
        <authorList>
            <person name="Kucharzyk K."/>
            <person name="Murdoch R.W."/>
            <person name="Higgins S."/>
            <person name="Loffler F."/>
        </authorList>
    </citation>
    <scope>NUCLEOTIDE SEQUENCE</scope>
</reference>
<sequence>MVGRKAWNFYASPKGAESSSIAYSIIETAKANNLNVFKYLTYLFKELPNTPFKEEPELLEDYLLWNENVQANYK</sequence>
<dbReference type="InterPro" id="IPR039552">
    <property type="entry name" value="IS66_C"/>
</dbReference>
<accession>A0A645A3E6</accession>
<dbReference type="EMBL" id="VSSQ01011783">
    <property type="protein sequence ID" value="MPM47705.1"/>
    <property type="molecule type" value="Genomic_DNA"/>
</dbReference>
<proteinExistence type="predicted"/>